<feature type="repeat" description="WD" evidence="6">
    <location>
        <begin position="396"/>
        <end position="430"/>
    </location>
</feature>
<dbReference type="SMART" id="SM00320">
    <property type="entry name" value="WD40"/>
    <property type="match status" value="4"/>
</dbReference>
<feature type="compositionally biased region" description="Acidic residues" evidence="7">
    <location>
        <begin position="33"/>
        <end position="46"/>
    </location>
</feature>
<dbReference type="InterPro" id="IPR019775">
    <property type="entry name" value="WD40_repeat_CS"/>
</dbReference>
<comment type="caution">
    <text evidence="9">The sequence shown here is derived from an EMBL/GenBank/DDBJ whole genome shotgun (WGS) entry which is preliminary data.</text>
</comment>
<evidence type="ECO:0000256" key="1">
    <source>
        <dbReference type="ARBA" id="ARBA00004123"/>
    </source>
</evidence>
<name>A0A086SZQ7_HAPC1</name>
<dbReference type="InterPro" id="IPR051972">
    <property type="entry name" value="Glutamate-rich_WD_repeat"/>
</dbReference>
<dbReference type="SUPFAM" id="SSF50978">
    <property type="entry name" value="WD40 repeat-like"/>
    <property type="match status" value="1"/>
</dbReference>
<dbReference type="PANTHER" id="PTHR45903:SF1">
    <property type="entry name" value="GLUTAMATE-RICH WD REPEAT-CONTAINING PROTEIN 1"/>
    <property type="match status" value="1"/>
</dbReference>
<feature type="compositionally biased region" description="Acidic residues" evidence="7">
    <location>
        <begin position="163"/>
        <end position="181"/>
    </location>
</feature>
<feature type="region of interest" description="Disordered" evidence="7">
    <location>
        <begin position="156"/>
        <end position="214"/>
    </location>
</feature>
<feature type="compositionally biased region" description="Polar residues" evidence="7">
    <location>
        <begin position="190"/>
        <end position="204"/>
    </location>
</feature>
<keyword evidence="10" id="KW-1185">Reference proteome</keyword>
<dbReference type="PRINTS" id="PR00320">
    <property type="entry name" value="GPROTEINBRPT"/>
</dbReference>
<feature type="repeat" description="WD" evidence="6">
    <location>
        <begin position="301"/>
        <end position="343"/>
    </location>
</feature>
<keyword evidence="4" id="KW-0539">Nucleus</keyword>
<dbReference type="Pfam" id="PF00400">
    <property type="entry name" value="WD40"/>
    <property type="match status" value="3"/>
</dbReference>
<dbReference type="EMBL" id="JPKY01000090">
    <property type="protein sequence ID" value="KFH42589.1"/>
    <property type="molecule type" value="Genomic_DNA"/>
</dbReference>
<keyword evidence="3" id="KW-0677">Repeat</keyword>
<dbReference type="PROSITE" id="PS50082">
    <property type="entry name" value="WD_REPEATS_2"/>
    <property type="match status" value="2"/>
</dbReference>
<dbReference type="InterPro" id="IPR020472">
    <property type="entry name" value="WD40_PAC1"/>
</dbReference>
<dbReference type="PROSITE" id="PS00678">
    <property type="entry name" value="WD_REPEATS_1"/>
    <property type="match status" value="1"/>
</dbReference>
<evidence type="ECO:0000256" key="2">
    <source>
        <dbReference type="ARBA" id="ARBA00022574"/>
    </source>
</evidence>
<dbReference type="Gene3D" id="2.130.10.10">
    <property type="entry name" value="YVTN repeat-like/Quinoprotein amine dehydrogenase"/>
    <property type="match status" value="1"/>
</dbReference>
<dbReference type="PROSITE" id="PS50294">
    <property type="entry name" value="WD_REPEATS_REGION"/>
    <property type="match status" value="2"/>
</dbReference>
<dbReference type="InterPro" id="IPR022052">
    <property type="entry name" value="Histone-bd_RBBP4-like_N"/>
</dbReference>
<dbReference type="GO" id="GO:0005730">
    <property type="term" value="C:nucleolus"/>
    <property type="evidence" value="ECO:0007669"/>
    <property type="project" value="EnsemblFungi"/>
</dbReference>
<evidence type="ECO:0000259" key="8">
    <source>
        <dbReference type="Pfam" id="PF12265"/>
    </source>
</evidence>
<protein>
    <recommendedName>
        <fullName evidence="5">Glutamate-rich WD repeat-containing protein 1</fullName>
    </recommendedName>
</protein>
<dbReference type="AlphaFoldDB" id="A0A086SZQ7"/>
<evidence type="ECO:0000256" key="6">
    <source>
        <dbReference type="PROSITE-ProRule" id="PRU00221"/>
    </source>
</evidence>
<feature type="compositionally biased region" description="Basic and acidic residues" evidence="7">
    <location>
        <begin position="16"/>
        <end position="31"/>
    </location>
</feature>
<proteinExistence type="predicted"/>
<dbReference type="InterPro" id="IPR015943">
    <property type="entry name" value="WD40/YVTN_repeat-like_dom_sf"/>
</dbReference>
<evidence type="ECO:0000256" key="3">
    <source>
        <dbReference type="ARBA" id="ARBA00022737"/>
    </source>
</evidence>
<feature type="domain" description="Histone-binding protein RBBP4-like N-terminal" evidence="8">
    <location>
        <begin position="91"/>
        <end position="156"/>
    </location>
</feature>
<dbReference type="InterPro" id="IPR036322">
    <property type="entry name" value="WD40_repeat_dom_sf"/>
</dbReference>
<evidence type="ECO:0000313" key="10">
    <source>
        <dbReference type="Proteomes" id="UP000029964"/>
    </source>
</evidence>
<dbReference type="GO" id="GO:0042254">
    <property type="term" value="P:ribosome biogenesis"/>
    <property type="evidence" value="ECO:0007669"/>
    <property type="project" value="EnsemblFungi"/>
</dbReference>
<gene>
    <name evidence="9" type="ORF">ACRE_066580</name>
</gene>
<evidence type="ECO:0000256" key="4">
    <source>
        <dbReference type="ARBA" id="ARBA00023242"/>
    </source>
</evidence>
<organism evidence="9 10">
    <name type="scientific">Hapsidospora chrysogenum (strain ATCC 11550 / CBS 779.69 / DSM 880 / IAM 14645 / JCM 23072 / IMI 49137)</name>
    <name type="common">Acremonium chrysogenum</name>
    <dbReference type="NCBI Taxonomy" id="857340"/>
    <lineage>
        <taxon>Eukaryota</taxon>
        <taxon>Fungi</taxon>
        <taxon>Dikarya</taxon>
        <taxon>Ascomycota</taxon>
        <taxon>Pezizomycotina</taxon>
        <taxon>Sordariomycetes</taxon>
        <taxon>Hypocreomycetidae</taxon>
        <taxon>Hypocreales</taxon>
        <taxon>Bionectriaceae</taxon>
        <taxon>Hapsidospora</taxon>
    </lineage>
</organism>
<feature type="region of interest" description="Disordered" evidence="7">
    <location>
        <begin position="1"/>
        <end position="46"/>
    </location>
</feature>
<dbReference type="PANTHER" id="PTHR45903">
    <property type="entry name" value="GLUTAMATE-RICH WD REPEAT-CONTAINING PROTEIN 1"/>
    <property type="match status" value="1"/>
</dbReference>
<accession>A0A086SZQ7</accession>
<sequence length="690" mass="75577">MSKRTADANGDGPLKGGDRPEKMDVDDHPQDMGEFEDEFEDEFESEDEILEAGVDGRPDAEREAEEKDAMEVDQGTFIVGRNKLEPGQTLAPDPTTYEMLHSLSTPWPCLSFDIVKDSLGDNRKAYPATMYAVAGTQAESSRAGENQLVVMKFSGLSRMNRGDDEDSSDDDDDDDDEDADPILESKSVPLKSTTNRIRTHQIPSQDPGRPPTTLTAAMTESSDVFIHDITPHLATFDNPGTTVTAQQNKPVSTVRAHKSEGYAVDWSPTVTGKLLTGDNDGLIYLTSRTDGGGWVTDTRPFQGHTGSVEEIQWSPSEQSVFSSASSDGTIRIWDVRSKARKPAITMKVSDYDVNVMSWSRQTTHLLASGADDGTWGVWDLRQWKASADKPQPLASFQYHKEQITSIEWHPTDDSIVAVAAGDNTVTLWDLAVELDEEENSKAAGVPGDVPPQLLFVHYLKDAKEVHWHPQITGSLVATGQQAAVRFELGQAVTRKSQAKVSISRAAMFTTKTTTQVLMAVAAGLHHAAAQTPTATGTNPGPTLVDGWYWIRAVAEPNFHSYLQSQPTGLPSDAYLDEATQAGQFNVVDGQLVYNTGAGGELYLHVERPDDLTQRALGTWFAKEENDYGEFGFQGDTVIWHVDEIQRPNEAAWLVCEEQRLYVNTGAYGWETPEGCADQTIHSYGGATADV</sequence>
<comment type="subcellular location">
    <subcellularLocation>
        <location evidence="1">Nucleus</location>
    </subcellularLocation>
</comment>
<reference evidence="10" key="1">
    <citation type="journal article" date="2014" name="Genome Announc.">
        <title>Genome sequence and annotation of Acremonium chrysogenum, producer of the beta-lactam antibiotic cephalosporin C.</title>
        <authorList>
            <person name="Terfehr D."/>
            <person name="Dahlmann T.A."/>
            <person name="Specht T."/>
            <person name="Zadra I."/>
            <person name="Kuernsteiner H."/>
            <person name="Kueck U."/>
        </authorList>
    </citation>
    <scope>NUCLEOTIDE SEQUENCE [LARGE SCALE GENOMIC DNA]</scope>
    <source>
        <strain evidence="10">ATCC 11550 / CBS 779.69 / DSM 880 / IAM 14645 / JCM 23072 / IMI 49137</strain>
    </source>
</reference>
<dbReference type="Pfam" id="PF12265">
    <property type="entry name" value="CAF1C_H4-bd"/>
    <property type="match status" value="1"/>
</dbReference>
<dbReference type="InterPro" id="IPR001680">
    <property type="entry name" value="WD40_rpt"/>
</dbReference>
<dbReference type="OrthoDB" id="2161379at2759"/>
<evidence type="ECO:0000313" key="9">
    <source>
        <dbReference type="EMBL" id="KFH42589.1"/>
    </source>
</evidence>
<dbReference type="GO" id="GO:0051082">
    <property type="term" value="F:unfolded protein binding"/>
    <property type="evidence" value="ECO:0007669"/>
    <property type="project" value="EnsemblFungi"/>
</dbReference>
<evidence type="ECO:0000256" key="5">
    <source>
        <dbReference type="ARBA" id="ARBA00040876"/>
    </source>
</evidence>
<dbReference type="Proteomes" id="UP000029964">
    <property type="component" value="Unassembled WGS sequence"/>
</dbReference>
<dbReference type="STRING" id="857340.A0A086SZQ7"/>
<dbReference type="HOGENOM" id="CLU_025272_1_0_1"/>
<keyword evidence="2 6" id="KW-0853">WD repeat</keyword>
<evidence type="ECO:0000256" key="7">
    <source>
        <dbReference type="SAM" id="MobiDB-lite"/>
    </source>
</evidence>